<dbReference type="Gene3D" id="2.60.40.420">
    <property type="entry name" value="Cupredoxins - blue copper proteins"/>
    <property type="match status" value="1"/>
</dbReference>
<feature type="binding site" evidence="7">
    <location>
        <position position="97"/>
    </location>
    <ligand>
        <name>Cu cation</name>
        <dbReference type="ChEBI" id="CHEBI:23378"/>
    </ligand>
</feature>
<feature type="chain" id="PRO_5026693604" description="Blue (type 1) copper domain-containing protein" evidence="8">
    <location>
        <begin position="26"/>
        <end position="110"/>
    </location>
</feature>
<gene>
    <name evidence="10" type="ORF">AVDCRST_MAG85-1223</name>
</gene>
<protein>
    <recommendedName>
        <fullName evidence="9">Blue (type 1) copper domain-containing protein</fullName>
    </recommendedName>
</protein>
<accession>A0A6J4SDT9</accession>
<evidence type="ECO:0000259" key="9">
    <source>
        <dbReference type="Pfam" id="PF00127"/>
    </source>
</evidence>
<evidence type="ECO:0000256" key="8">
    <source>
        <dbReference type="SAM" id="SignalP"/>
    </source>
</evidence>
<keyword evidence="3 7" id="KW-0479">Metal-binding</keyword>
<feature type="binding site" evidence="7">
    <location>
        <position position="62"/>
    </location>
    <ligand>
        <name>Cu cation</name>
        <dbReference type="ChEBI" id="CHEBI:23378"/>
    </ligand>
</feature>
<dbReference type="GO" id="GO:0042597">
    <property type="term" value="C:periplasmic space"/>
    <property type="evidence" value="ECO:0007669"/>
    <property type="project" value="UniProtKB-SubCell"/>
</dbReference>
<evidence type="ECO:0000256" key="3">
    <source>
        <dbReference type="ARBA" id="ARBA00022723"/>
    </source>
</evidence>
<keyword evidence="2" id="KW-0813">Transport</keyword>
<dbReference type="InterPro" id="IPR052721">
    <property type="entry name" value="ET_Amicyanin"/>
</dbReference>
<sequence length="110" mass="11873">MKRIAASAAALVLVLLLASPSNGGAAGVRVVKIEDIDFTPKAVTVRKGTTVRWDFLDEGVSHNVISRGSPRFSGSPVKSRGSFRTTFRKPGTYRYVCTLHPGMDGRVVVR</sequence>
<organism evidence="10">
    <name type="scientific">uncultured Solirubrobacteraceae bacterium</name>
    <dbReference type="NCBI Taxonomy" id="1162706"/>
    <lineage>
        <taxon>Bacteria</taxon>
        <taxon>Bacillati</taxon>
        <taxon>Actinomycetota</taxon>
        <taxon>Thermoleophilia</taxon>
        <taxon>Solirubrobacterales</taxon>
        <taxon>Solirubrobacteraceae</taxon>
        <taxon>environmental samples</taxon>
    </lineage>
</organism>
<comment type="subcellular location">
    <subcellularLocation>
        <location evidence="1">Periplasm</location>
    </subcellularLocation>
</comment>
<proteinExistence type="predicted"/>
<keyword evidence="6 7" id="KW-0186">Copper</keyword>
<keyword evidence="4" id="KW-0574">Periplasm</keyword>
<evidence type="ECO:0000313" key="10">
    <source>
        <dbReference type="EMBL" id="CAA9490981.1"/>
    </source>
</evidence>
<comment type="cofactor">
    <cofactor evidence="7">
        <name>Cu cation</name>
        <dbReference type="ChEBI" id="CHEBI:23378"/>
    </cofactor>
    <text evidence="7">Binds 1 copper ion per subunit.</text>
</comment>
<dbReference type="EMBL" id="CADCVT010000135">
    <property type="protein sequence ID" value="CAA9490981.1"/>
    <property type="molecule type" value="Genomic_DNA"/>
</dbReference>
<dbReference type="PANTHER" id="PTHR36507">
    <property type="entry name" value="BLL1555 PROTEIN"/>
    <property type="match status" value="1"/>
</dbReference>
<reference evidence="10" key="1">
    <citation type="submission" date="2020-02" db="EMBL/GenBank/DDBJ databases">
        <authorList>
            <person name="Meier V. D."/>
        </authorList>
    </citation>
    <scope>NUCLEOTIDE SEQUENCE</scope>
    <source>
        <strain evidence="10">AVDCRST_MAG85</strain>
    </source>
</reference>
<dbReference type="InterPro" id="IPR008972">
    <property type="entry name" value="Cupredoxin"/>
</dbReference>
<feature type="domain" description="Blue (type 1) copper" evidence="9">
    <location>
        <begin position="31"/>
        <end position="109"/>
    </location>
</feature>
<dbReference type="PRINTS" id="PR00155">
    <property type="entry name" value="AMICYANIN"/>
</dbReference>
<feature type="binding site" evidence="7">
    <location>
        <position position="100"/>
    </location>
    <ligand>
        <name>Cu cation</name>
        <dbReference type="ChEBI" id="CHEBI:23378"/>
    </ligand>
</feature>
<dbReference type="InterPro" id="IPR002386">
    <property type="entry name" value="Amicyanin/Pseudoazurin"/>
</dbReference>
<dbReference type="PANTHER" id="PTHR36507:SF1">
    <property type="entry name" value="BLL1555 PROTEIN"/>
    <property type="match status" value="1"/>
</dbReference>
<dbReference type="GO" id="GO:0005507">
    <property type="term" value="F:copper ion binding"/>
    <property type="evidence" value="ECO:0007669"/>
    <property type="project" value="InterPro"/>
</dbReference>
<evidence type="ECO:0000256" key="2">
    <source>
        <dbReference type="ARBA" id="ARBA00022448"/>
    </source>
</evidence>
<evidence type="ECO:0000256" key="7">
    <source>
        <dbReference type="PIRSR" id="PIRSR602386-1"/>
    </source>
</evidence>
<keyword evidence="5" id="KW-0249">Electron transport</keyword>
<dbReference type="AlphaFoldDB" id="A0A6J4SDT9"/>
<name>A0A6J4SDT9_9ACTN</name>
<dbReference type="Pfam" id="PF00127">
    <property type="entry name" value="Copper-bind"/>
    <property type="match status" value="1"/>
</dbReference>
<evidence type="ECO:0000256" key="4">
    <source>
        <dbReference type="ARBA" id="ARBA00022764"/>
    </source>
</evidence>
<evidence type="ECO:0000256" key="5">
    <source>
        <dbReference type="ARBA" id="ARBA00022982"/>
    </source>
</evidence>
<evidence type="ECO:0000256" key="6">
    <source>
        <dbReference type="ARBA" id="ARBA00023008"/>
    </source>
</evidence>
<feature type="signal peptide" evidence="8">
    <location>
        <begin position="1"/>
        <end position="25"/>
    </location>
</feature>
<keyword evidence="8" id="KW-0732">Signal</keyword>
<dbReference type="GO" id="GO:0009055">
    <property type="term" value="F:electron transfer activity"/>
    <property type="evidence" value="ECO:0007669"/>
    <property type="project" value="InterPro"/>
</dbReference>
<dbReference type="SUPFAM" id="SSF49503">
    <property type="entry name" value="Cupredoxins"/>
    <property type="match status" value="1"/>
</dbReference>
<evidence type="ECO:0000256" key="1">
    <source>
        <dbReference type="ARBA" id="ARBA00004418"/>
    </source>
</evidence>
<dbReference type="InterPro" id="IPR000923">
    <property type="entry name" value="BlueCu_1"/>
</dbReference>